<dbReference type="SMART" id="SM00823">
    <property type="entry name" value="PKS_PP"/>
    <property type="match status" value="1"/>
</dbReference>
<keyword evidence="1" id="KW-0596">Phosphopantetheine</keyword>
<dbReference type="GeneID" id="38113260"/>
<dbReference type="PROSITE" id="PS00012">
    <property type="entry name" value="PHOSPHOPANTETHEINE"/>
    <property type="match status" value="1"/>
</dbReference>
<dbReference type="Proteomes" id="UP000256690">
    <property type="component" value="Unassembled WGS sequence"/>
</dbReference>
<feature type="domain" description="Carrier" evidence="3">
    <location>
        <begin position="564"/>
        <end position="642"/>
    </location>
</feature>
<dbReference type="Pfam" id="PF00550">
    <property type="entry name" value="PP-binding"/>
    <property type="match status" value="1"/>
</dbReference>
<dbReference type="InterPro" id="IPR020806">
    <property type="entry name" value="PKS_PP-bd"/>
</dbReference>
<dbReference type="GO" id="GO:0031177">
    <property type="term" value="F:phosphopantetheine binding"/>
    <property type="evidence" value="ECO:0007669"/>
    <property type="project" value="InterPro"/>
</dbReference>
<dbReference type="AlphaFoldDB" id="A0A3D8SKE3"/>
<evidence type="ECO:0000256" key="2">
    <source>
        <dbReference type="ARBA" id="ARBA00022553"/>
    </source>
</evidence>
<dbReference type="SUPFAM" id="SSF56801">
    <property type="entry name" value="Acetyl-CoA synthetase-like"/>
    <property type="match status" value="1"/>
</dbReference>
<evidence type="ECO:0000256" key="1">
    <source>
        <dbReference type="ARBA" id="ARBA00022450"/>
    </source>
</evidence>
<dbReference type="InterPro" id="IPR000873">
    <property type="entry name" value="AMP-dep_synth/lig_dom"/>
</dbReference>
<dbReference type="InterPro" id="IPR036291">
    <property type="entry name" value="NAD(P)-bd_dom_sf"/>
</dbReference>
<proteinExistence type="predicted"/>
<accession>A0A3D8SKE3</accession>
<dbReference type="PROSITE" id="PS00455">
    <property type="entry name" value="AMP_BINDING"/>
    <property type="match status" value="1"/>
</dbReference>
<dbReference type="PANTHER" id="PTHR43439:SF2">
    <property type="entry name" value="ENZYME, PUTATIVE (JCVI)-RELATED"/>
    <property type="match status" value="1"/>
</dbReference>
<reference evidence="4 5" key="1">
    <citation type="journal article" date="2018" name="IMA Fungus">
        <title>IMA Genome-F 9: Draft genome sequence of Annulohypoxylon stygium, Aspergillus mulundensis, Berkeleyomyces basicola (syn. Thielaviopsis basicola), Ceratocystis smalleyi, two Cercospora beticola strains, Coleophoma cylindrospora, Fusarium fracticaudum, Phialophora cf. hyalina, and Morchella septimelata.</title>
        <authorList>
            <person name="Wingfield B.D."/>
            <person name="Bills G.F."/>
            <person name="Dong Y."/>
            <person name="Huang W."/>
            <person name="Nel W.J."/>
            <person name="Swalarsk-Parry B.S."/>
            <person name="Vaghefi N."/>
            <person name="Wilken P.M."/>
            <person name="An Z."/>
            <person name="de Beer Z.W."/>
            <person name="De Vos L."/>
            <person name="Chen L."/>
            <person name="Duong T.A."/>
            <person name="Gao Y."/>
            <person name="Hammerbacher A."/>
            <person name="Kikkert J.R."/>
            <person name="Li Y."/>
            <person name="Li H."/>
            <person name="Li K."/>
            <person name="Li Q."/>
            <person name="Liu X."/>
            <person name="Ma X."/>
            <person name="Naidoo K."/>
            <person name="Pethybridge S.J."/>
            <person name="Sun J."/>
            <person name="Steenkamp E.T."/>
            <person name="van der Nest M.A."/>
            <person name="van Wyk S."/>
            <person name="Wingfield M.J."/>
            <person name="Xiong C."/>
            <person name="Yue Q."/>
            <person name="Zhang X."/>
        </authorList>
    </citation>
    <scope>NUCLEOTIDE SEQUENCE [LARGE SCALE GENOMIC DNA]</scope>
    <source>
        <strain evidence="4 5">DSM 5745</strain>
    </source>
</reference>
<dbReference type="InterPro" id="IPR006162">
    <property type="entry name" value="Ppantetheine_attach_site"/>
</dbReference>
<dbReference type="InterPro" id="IPR013120">
    <property type="entry name" value="FAR_NAD-bd"/>
</dbReference>
<dbReference type="PANTHER" id="PTHR43439">
    <property type="entry name" value="PHENYLACETATE-COENZYME A LIGASE"/>
    <property type="match status" value="1"/>
</dbReference>
<dbReference type="SUPFAM" id="SSF51735">
    <property type="entry name" value="NAD(P)-binding Rossmann-fold domains"/>
    <property type="match status" value="1"/>
</dbReference>
<evidence type="ECO:0000313" key="4">
    <source>
        <dbReference type="EMBL" id="RDW86248.1"/>
    </source>
</evidence>
<dbReference type="RefSeq" id="XP_026605772.1">
    <property type="nucleotide sequence ID" value="XM_026744906.1"/>
</dbReference>
<dbReference type="InterPro" id="IPR020845">
    <property type="entry name" value="AMP-binding_CS"/>
</dbReference>
<dbReference type="PROSITE" id="PS50075">
    <property type="entry name" value="CARRIER"/>
    <property type="match status" value="1"/>
</dbReference>
<protein>
    <submittedName>
        <fullName evidence="4">NRPS-like enzyme, putative (JCVI)</fullName>
    </submittedName>
</protein>
<dbReference type="OrthoDB" id="429813at2759"/>
<keyword evidence="2" id="KW-0597">Phosphoprotein</keyword>
<comment type="caution">
    <text evidence="4">The sequence shown here is derived from an EMBL/GenBank/DDBJ whole genome shotgun (WGS) entry which is preliminary data.</text>
</comment>
<organism evidence="4 5">
    <name type="scientific">Aspergillus mulundensis</name>
    <dbReference type="NCBI Taxonomy" id="1810919"/>
    <lineage>
        <taxon>Eukaryota</taxon>
        <taxon>Fungi</taxon>
        <taxon>Dikarya</taxon>
        <taxon>Ascomycota</taxon>
        <taxon>Pezizomycotina</taxon>
        <taxon>Eurotiomycetes</taxon>
        <taxon>Eurotiomycetidae</taxon>
        <taxon>Eurotiales</taxon>
        <taxon>Aspergillaceae</taxon>
        <taxon>Aspergillus</taxon>
        <taxon>Aspergillus subgen. Nidulantes</taxon>
    </lineage>
</organism>
<gene>
    <name evidence="4" type="ORF">DSM5745_02890</name>
</gene>
<dbReference type="InterPro" id="IPR009081">
    <property type="entry name" value="PP-bd_ACP"/>
</dbReference>
<evidence type="ECO:0000259" key="3">
    <source>
        <dbReference type="PROSITE" id="PS50075"/>
    </source>
</evidence>
<sequence length="1052" mass="115459">MFTSQVGGDVSMDKMDVAISSAKLPPTPPGEPEVPLYTVNDILLQRLAHPPEAPLVAYPQSSHGVSDYTFYTAKDLDRFANGASKALQSSGLPQFSDPTTNRVVAILGPSNLDYIVSLFALSRLGYAVLLLSTRLSTEAYTNLLAQTNCSHILYSSSTRKAVASIQGVTPNLNTLLIPEYSSYAKCTESSDLGVAGHAESARKWAFIIHSSGSTGLPKPIFQTHAACIANYTTSNSYRALLTLPLYHNHGLCTFFRSLFKAKPIAIYNANLPLTGQNVLEVMKAFQPESFHGVPYVLKLLSEVDGGTEALAKCQQVLFGGSSCPDDLGDHLVDNGVRLISHYGATELGQLMTSDRPIDDKLWNYVRPLKSSQPYLRMEELEDGSYECIALEGLPAKVSSNCDDPPNSFRTRDTFLKHPSVPNAWKYLGRIDDRVTLVNGEKVLPVPIEHRIRQNKFVKDNLVFGAGRPLPGLIIVPSAECQGMTKDEILDKVWFDIEAANENAEAFSQISRDMVVVLDVGCSYPATDKGTMIRNRSYNEFSDLIEATYRRLEEGSSNGVPKLALGLPELERYLLELFRKELGYHDLSRDSDFFEAGVDSLQAIKARGSIIRDIDIGPAELGHNVVFDFANVKKLAAYLYALRTGSQQDEEDELAVMSRLIDKYSSFIPRPESEEVILLTGATGSLGVYILSRLMQKPNVKKIYCLVRASNPNNALDRVLSNLASRSLPMVNVSKVMALPSQLGSEDLGLPPSVLNDLRTSLTRVIHSAWAVNFTLGVGSFEAQHIRGVHNLINLCLSSNRSSPAQFYFCSSASAAAGTPLPATIAEAPVPELAHAQGMGYARSKLVAERIVQTAAEKTGMIAKVLRVGQIVGDTVTGKWNTTEAIPLMLQTAHTLKALPAIDETPSWLPVDIVADAVLDLSGLNETSVSGSAILRQFSHDPSTIYHVQNARTFKWTEELLPALKEAGLEFEILPKRQWVQRLREGEQDPKKNPAVKLLDFFAEKYDNDNLGRSELVFEMEKSEAASPSLRGGVELIESGLIKKFVDAWRSEW</sequence>
<dbReference type="Gene3D" id="3.40.50.720">
    <property type="entry name" value="NAD(P)-binding Rossmann-like Domain"/>
    <property type="match status" value="1"/>
</dbReference>
<dbReference type="EMBL" id="PVWQ01000003">
    <property type="protein sequence ID" value="RDW86248.1"/>
    <property type="molecule type" value="Genomic_DNA"/>
</dbReference>
<dbReference type="InterPro" id="IPR051414">
    <property type="entry name" value="Adenylate-forming_Reductase"/>
</dbReference>
<dbReference type="STRING" id="1810919.A0A3D8SKE3"/>
<dbReference type="InterPro" id="IPR042099">
    <property type="entry name" value="ANL_N_sf"/>
</dbReference>
<keyword evidence="5" id="KW-1185">Reference proteome</keyword>
<dbReference type="Pfam" id="PF00501">
    <property type="entry name" value="AMP-binding"/>
    <property type="match status" value="1"/>
</dbReference>
<evidence type="ECO:0000313" key="5">
    <source>
        <dbReference type="Proteomes" id="UP000256690"/>
    </source>
</evidence>
<name>A0A3D8SKE3_9EURO</name>
<dbReference type="Pfam" id="PF07993">
    <property type="entry name" value="NAD_binding_4"/>
    <property type="match status" value="1"/>
</dbReference>
<dbReference type="InterPro" id="IPR036736">
    <property type="entry name" value="ACP-like_sf"/>
</dbReference>
<dbReference type="SUPFAM" id="SSF47336">
    <property type="entry name" value="ACP-like"/>
    <property type="match status" value="1"/>
</dbReference>
<dbReference type="Pfam" id="PF23562">
    <property type="entry name" value="AMP-binding_C_3"/>
    <property type="match status" value="1"/>
</dbReference>
<dbReference type="Gene3D" id="3.40.50.12780">
    <property type="entry name" value="N-terminal domain of ligase-like"/>
    <property type="match status" value="1"/>
</dbReference>
<dbReference type="Gene3D" id="1.10.1200.10">
    <property type="entry name" value="ACP-like"/>
    <property type="match status" value="1"/>
</dbReference>